<evidence type="ECO:0000259" key="5">
    <source>
        <dbReference type="Pfam" id="PF01625"/>
    </source>
</evidence>
<dbReference type="Pfam" id="PF01625">
    <property type="entry name" value="PMSR"/>
    <property type="match status" value="1"/>
</dbReference>
<dbReference type="EC" id="1.8.4.11" evidence="4"/>
<dbReference type="PANTHER" id="PTHR43774">
    <property type="entry name" value="PEPTIDE METHIONINE SULFOXIDE REDUCTASE"/>
    <property type="match status" value="1"/>
</dbReference>
<evidence type="ECO:0000256" key="4">
    <source>
        <dbReference type="HAMAP-Rule" id="MF_01401"/>
    </source>
</evidence>
<comment type="catalytic activity">
    <reaction evidence="3 4">
        <text>[thioredoxin]-disulfide + L-methionine + H2O = L-methionine (S)-S-oxide + [thioredoxin]-dithiol</text>
        <dbReference type="Rhea" id="RHEA:19993"/>
        <dbReference type="Rhea" id="RHEA-COMP:10698"/>
        <dbReference type="Rhea" id="RHEA-COMP:10700"/>
        <dbReference type="ChEBI" id="CHEBI:15377"/>
        <dbReference type="ChEBI" id="CHEBI:29950"/>
        <dbReference type="ChEBI" id="CHEBI:50058"/>
        <dbReference type="ChEBI" id="CHEBI:57844"/>
        <dbReference type="ChEBI" id="CHEBI:58772"/>
        <dbReference type="EC" id="1.8.4.11"/>
    </reaction>
</comment>
<dbReference type="NCBIfam" id="TIGR00401">
    <property type="entry name" value="msrA"/>
    <property type="match status" value="1"/>
</dbReference>
<evidence type="ECO:0000256" key="1">
    <source>
        <dbReference type="ARBA" id="ARBA00023002"/>
    </source>
</evidence>
<dbReference type="InterPro" id="IPR002569">
    <property type="entry name" value="Met_Sox_Rdtase_MsrA_dom"/>
</dbReference>
<name>A0A1F5Z716_9BACT</name>
<dbReference type="EMBL" id="MFJF01000005">
    <property type="protein sequence ID" value="OGG08183.1"/>
    <property type="molecule type" value="Genomic_DNA"/>
</dbReference>
<feature type="active site" evidence="4">
    <location>
        <position position="15"/>
    </location>
</feature>
<evidence type="ECO:0000256" key="3">
    <source>
        <dbReference type="ARBA" id="ARBA00048782"/>
    </source>
</evidence>
<proteinExistence type="inferred from homology"/>
<comment type="catalytic activity">
    <reaction evidence="2 4">
        <text>L-methionyl-[protein] + [thioredoxin]-disulfide + H2O = L-methionyl-(S)-S-oxide-[protein] + [thioredoxin]-dithiol</text>
        <dbReference type="Rhea" id="RHEA:14217"/>
        <dbReference type="Rhea" id="RHEA-COMP:10698"/>
        <dbReference type="Rhea" id="RHEA-COMP:10700"/>
        <dbReference type="Rhea" id="RHEA-COMP:12313"/>
        <dbReference type="Rhea" id="RHEA-COMP:12315"/>
        <dbReference type="ChEBI" id="CHEBI:15377"/>
        <dbReference type="ChEBI" id="CHEBI:16044"/>
        <dbReference type="ChEBI" id="CHEBI:29950"/>
        <dbReference type="ChEBI" id="CHEBI:44120"/>
        <dbReference type="ChEBI" id="CHEBI:50058"/>
        <dbReference type="EC" id="1.8.4.11"/>
    </reaction>
</comment>
<evidence type="ECO:0000313" key="7">
    <source>
        <dbReference type="Proteomes" id="UP000177354"/>
    </source>
</evidence>
<comment type="caution">
    <text evidence="6">The sequence shown here is derived from an EMBL/GenBank/DDBJ whole genome shotgun (WGS) entry which is preliminary data.</text>
</comment>
<feature type="domain" description="Peptide methionine sulphoxide reductase MsrA" evidence="5">
    <location>
        <begin position="8"/>
        <end position="160"/>
    </location>
</feature>
<comment type="function">
    <text evidence="4">Has an important function as a repair enzyme for proteins that have been inactivated by oxidation. Catalyzes the reversible oxidation-reduction of methionine sulfoxide in proteins to methionine.</text>
</comment>
<accession>A0A1F5Z716</accession>
<keyword evidence="1 4" id="KW-0560">Oxidoreductase</keyword>
<sequence length="185" mass="21718">MKINKNQKATFAGGCFWCTEAIFNRLKGVISVTSGYSGGKEIKPDYEKVLSGETGHAEAIQIVFNPEEISYRDLVNLFFQIHDPTQLNRQGADIGSQYRSVIFFHNNEQKNTALYEKEEFIKTGMYQKEIVTEIVPYDNFYKAEEYHQNYYEKNPQAQYCRLIINPKLQKLYRRHSKYTREIKNS</sequence>
<dbReference type="InterPro" id="IPR036509">
    <property type="entry name" value="Met_Sox_Rdtase_MsrA_sf"/>
</dbReference>
<gene>
    <name evidence="4" type="primary">msrA</name>
    <name evidence="6" type="ORF">A2777_02240</name>
</gene>
<evidence type="ECO:0000256" key="2">
    <source>
        <dbReference type="ARBA" id="ARBA00047806"/>
    </source>
</evidence>
<protein>
    <recommendedName>
        <fullName evidence="4">Peptide methionine sulfoxide reductase MsrA</fullName>
        <shortName evidence="4">Protein-methionine-S-oxide reductase</shortName>
        <ecNumber evidence="4">1.8.4.11</ecNumber>
    </recommendedName>
    <alternativeName>
        <fullName evidence="4">Peptide-methionine (S)-S-oxide reductase</fullName>
        <shortName evidence="4">Peptide Met(O) reductase</shortName>
    </alternativeName>
</protein>
<dbReference type="PANTHER" id="PTHR43774:SF1">
    <property type="entry name" value="PEPTIDE METHIONINE SULFOXIDE REDUCTASE MSRA 2"/>
    <property type="match status" value="1"/>
</dbReference>
<evidence type="ECO:0000313" key="6">
    <source>
        <dbReference type="EMBL" id="OGG08183.1"/>
    </source>
</evidence>
<dbReference type="GO" id="GO:0033744">
    <property type="term" value="F:L-methionine:thioredoxin-disulfide S-oxidoreductase activity"/>
    <property type="evidence" value="ECO:0007669"/>
    <property type="project" value="RHEA"/>
</dbReference>
<dbReference type="Gene3D" id="3.30.1060.10">
    <property type="entry name" value="Peptide methionine sulphoxide reductase MsrA"/>
    <property type="match status" value="1"/>
</dbReference>
<dbReference type="AlphaFoldDB" id="A0A1F5Z716"/>
<dbReference type="GO" id="GO:0008113">
    <property type="term" value="F:peptide-methionine (S)-S-oxide reductase activity"/>
    <property type="evidence" value="ECO:0007669"/>
    <property type="project" value="UniProtKB-UniRule"/>
</dbReference>
<organism evidence="6 7">
    <name type="scientific">Candidatus Gottesmanbacteria bacterium RIFCSPHIGHO2_01_FULL_40_15</name>
    <dbReference type="NCBI Taxonomy" id="1798376"/>
    <lineage>
        <taxon>Bacteria</taxon>
        <taxon>Candidatus Gottesmaniibacteriota</taxon>
    </lineage>
</organism>
<dbReference type="Proteomes" id="UP000177354">
    <property type="component" value="Unassembled WGS sequence"/>
</dbReference>
<dbReference type="HAMAP" id="MF_01401">
    <property type="entry name" value="MsrA"/>
    <property type="match status" value="1"/>
</dbReference>
<reference evidence="6 7" key="1">
    <citation type="journal article" date="2016" name="Nat. Commun.">
        <title>Thousands of microbial genomes shed light on interconnected biogeochemical processes in an aquifer system.</title>
        <authorList>
            <person name="Anantharaman K."/>
            <person name="Brown C.T."/>
            <person name="Hug L.A."/>
            <person name="Sharon I."/>
            <person name="Castelle C.J."/>
            <person name="Probst A.J."/>
            <person name="Thomas B.C."/>
            <person name="Singh A."/>
            <person name="Wilkins M.J."/>
            <person name="Karaoz U."/>
            <person name="Brodie E.L."/>
            <person name="Williams K.H."/>
            <person name="Hubbard S.S."/>
            <person name="Banfield J.F."/>
        </authorList>
    </citation>
    <scope>NUCLEOTIDE SEQUENCE [LARGE SCALE GENOMIC DNA]</scope>
</reference>
<comment type="similarity">
    <text evidence="4">Belongs to the MsrA Met sulfoxide reductase family.</text>
</comment>
<dbReference type="SUPFAM" id="SSF55068">
    <property type="entry name" value="Peptide methionine sulfoxide reductase"/>
    <property type="match status" value="1"/>
</dbReference>